<dbReference type="InterPro" id="IPR002589">
    <property type="entry name" value="Macro_dom"/>
</dbReference>
<evidence type="ECO:0000256" key="1">
    <source>
        <dbReference type="ARBA" id="ARBA00035885"/>
    </source>
</evidence>
<protein>
    <submittedName>
        <fullName evidence="3">Macro domain-containing protein</fullName>
    </submittedName>
</protein>
<evidence type="ECO:0000313" key="3">
    <source>
        <dbReference type="EMBL" id="MCK9874374.1"/>
    </source>
</evidence>
<accession>A0ABT0JSR1</accession>
<dbReference type="Gene3D" id="3.40.220.10">
    <property type="entry name" value="Leucine Aminopeptidase, subunit E, domain 1"/>
    <property type="match status" value="1"/>
</dbReference>
<dbReference type="Proteomes" id="UP001201873">
    <property type="component" value="Unassembled WGS sequence"/>
</dbReference>
<dbReference type="PANTHER" id="PTHR12521">
    <property type="entry name" value="PROTEIN C6ORF130"/>
    <property type="match status" value="1"/>
</dbReference>
<comment type="catalytic activity">
    <reaction evidence="1">
        <text>an N-(ADP-alpha-D-ribosyl)-thymidine in DNA + H2O = a thymidine in DNA + ADP-D-ribose</text>
        <dbReference type="Rhea" id="RHEA:71655"/>
        <dbReference type="Rhea" id="RHEA-COMP:13556"/>
        <dbReference type="Rhea" id="RHEA-COMP:18051"/>
        <dbReference type="ChEBI" id="CHEBI:15377"/>
        <dbReference type="ChEBI" id="CHEBI:57967"/>
        <dbReference type="ChEBI" id="CHEBI:137386"/>
        <dbReference type="ChEBI" id="CHEBI:191199"/>
    </reaction>
    <physiologicalReaction direction="left-to-right" evidence="1">
        <dbReference type="Rhea" id="RHEA:71656"/>
    </physiologicalReaction>
</comment>
<dbReference type="Pfam" id="PF01661">
    <property type="entry name" value="Macro"/>
    <property type="match status" value="1"/>
</dbReference>
<sequence length="348" mass="39575">MIIEASGNLLEAEAEALVNTVNTVGVAGKGIALQFRQAFPENFKEYQRAARHGEVTPGRMLVHITEQLHPRYIINFPTKRHWRERSRTADIRDGLQDLVKVLVKYKIKSVAIPPLGCGNGGLDWNDVRPLVVAALSELDVEIKLYSPEGAPSADVMPVHTDRPRMTAGRAIMILMMHQYRTSDDFRLSALEVQKLAYFMQEVGEKLLLRYTKAAYGPYAENLNHVLQAMEGHYTRGYGDRSREPRIHLLPGAEREAESFLQGREESLDHLVQVRRLVDGWETPYGLELLATTHWALTRAEKQISSRESLHKYVASWTPRKAMLFKENQIDRAVDHLVSTGTVSHRSWM</sequence>
<dbReference type="CDD" id="cd02901">
    <property type="entry name" value="Macro_Poa1p-like"/>
    <property type="match status" value="1"/>
</dbReference>
<feature type="domain" description="Macro" evidence="2">
    <location>
        <begin position="1"/>
        <end position="153"/>
    </location>
</feature>
<proteinExistence type="predicted"/>
<evidence type="ECO:0000313" key="4">
    <source>
        <dbReference type="Proteomes" id="UP001201873"/>
    </source>
</evidence>
<dbReference type="PANTHER" id="PTHR12521:SF0">
    <property type="entry name" value="ADP-RIBOSE GLYCOHYDROLASE OARD1"/>
    <property type="match status" value="1"/>
</dbReference>
<comment type="caution">
    <text evidence="3">The sequence shown here is derived from an EMBL/GenBank/DDBJ whole genome shotgun (WGS) entry which is preliminary data.</text>
</comment>
<evidence type="ECO:0000259" key="2">
    <source>
        <dbReference type="PROSITE" id="PS51154"/>
    </source>
</evidence>
<dbReference type="InterPro" id="IPR050892">
    <property type="entry name" value="ADP-ribose_metab_enzymes"/>
</dbReference>
<gene>
    <name evidence="3" type="ORF">MXD59_01005</name>
</gene>
<keyword evidence="4" id="KW-1185">Reference proteome</keyword>
<dbReference type="RefSeq" id="WP_248823041.1">
    <property type="nucleotide sequence ID" value="NZ_JALKFT010000001.1"/>
</dbReference>
<reference evidence="3 4" key="1">
    <citation type="submission" date="2022-04" db="EMBL/GenBank/DDBJ databases">
        <title>Genome diversity in the genus Frankia.</title>
        <authorList>
            <person name="Carlos-Shanley C."/>
            <person name="Hahn D."/>
        </authorList>
    </citation>
    <scope>NUCLEOTIDE SEQUENCE [LARGE SCALE GENOMIC DNA]</scope>
    <source>
        <strain evidence="3 4">Ag45/Mut15</strain>
    </source>
</reference>
<dbReference type="PROSITE" id="PS51154">
    <property type="entry name" value="MACRO"/>
    <property type="match status" value="1"/>
</dbReference>
<name>A0ABT0JSR1_9ACTN</name>
<dbReference type="EMBL" id="JALKFT010000001">
    <property type="protein sequence ID" value="MCK9874374.1"/>
    <property type="molecule type" value="Genomic_DNA"/>
</dbReference>
<dbReference type="SMART" id="SM00506">
    <property type="entry name" value="A1pp"/>
    <property type="match status" value="1"/>
</dbReference>
<dbReference type="SUPFAM" id="SSF52949">
    <property type="entry name" value="Macro domain-like"/>
    <property type="match status" value="1"/>
</dbReference>
<organism evidence="3 4">
    <name type="scientific">Frankia umida</name>
    <dbReference type="NCBI Taxonomy" id="573489"/>
    <lineage>
        <taxon>Bacteria</taxon>
        <taxon>Bacillati</taxon>
        <taxon>Actinomycetota</taxon>
        <taxon>Actinomycetes</taxon>
        <taxon>Frankiales</taxon>
        <taxon>Frankiaceae</taxon>
        <taxon>Frankia</taxon>
    </lineage>
</organism>
<dbReference type="InterPro" id="IPR043472">
    <property type="entry name" value="Macro_dom-like"/>
</dbReference>